<dbReference type="AlphaFoldDB" id="A0A9Q1F6L8"/>
<evidence type="ECO:0000313" key="3">
    <source>
        <dbReference type="Proteomes" id="UP001152622"/>
    </source>
</evidence>
<organism evidence="2 3">
    <name type="scientific">Synaphobranchus kaupii</name>
    <name type="common">Kaup's arrowtooth eel</name>
    <dbReference type="NCBI Taxonomy" id="118154"/>
    <lineage>
        <taxon>Eukaryota</taxon>
        <taxon>Metazoa</taxon>
        <taxon>Chordata</taxon>
        <taxon>Craniata</taxon>
        <taxon>Vertebrata</taxon>
        <taxon>Euteleostomi</taxon>
        <taxon>Actinopterygii</taxon>
        <taxon>Neopterygii</taxon>
        <taxon>Teleostei</taxon>
        <taxon>Anguilliformes</taxon>
        <taxon>Synaphobranchidae</taxon>
        <taxon>Synaphobranchus</taxon>
    </lineage>
</organism>
<keyword evidence="3" id="KW-1185">Reference proteome</keyword>
<protein>
    <submittedName>
        <fullName evidence="2">Uncharacterized protein</fullName>
    </submittedName>
</protein>
<feature type="compositionally biased region" description="Basic and acidic residues" evidence="1">
    <location>
        <begin position="1"/>
        <end position="32"/>
    </location>
</feature>
<gene>
    <name evidence="2" type="ORF">SKAU_G00235110</name>
</gene>
<feature type="region of interest" description="Disordered" evidence="1">
    <location>
        <begin position="1"/>
        <end position="66"/>
    </location>
</feature>
<comment type="caution">
    <text evidence="2">The sequence shown here is derived from an EMBL/GenBank/DDBJ whole genome shotgun (WGS) entry which is preliminary data.</text>
</comment>
<name>A0A9Q1F6L8_SYNKA</name>
<dbReference type="EMBL" id="JAINUF010000008">
    <property type="protein sequence ID" value="KAJ8352035.1"/>
    <property type="molecule type" value="Genomic_DNA"/>
</dbReference>
<accession>A0A9Q1F6L8</accession>
<evidence type="ECO:0000256" key="1">
    <source>
        <dbReference type="SAM" id="MobiDB-lite"/>
    </source>
</evidence>
<evidence type="ECO:0000313" key="2">
    <source>
        <dbReference type="EMBL" id="KAJ8352035.1"/>
    </source>
</evidence>
<reference evidence="2" key="1">
    <citation type="journal article" date="2023" name="Science">
        <title>Genome structures resolve the early diversification of teleost fishes.</title>
        <authorList>
            <person name="Parey E."/>
            <person name="Louis A."/>
            <person name="Montfort J."/>
            <person name="Bouchez O."/>
            <person name="Roques C."/>
            <person name="Iampietro C."/>
            <person name="Lluch J."/>
            <person name="Castinel A."/>
            <person name="Donnadieu C."/>
            <person name="Desvignes T."/>
            <person name="Floi Bucao C."/>
            <person name="Jouanno E."/>
            <person name="Wen M."/>
            <person name="Mejri S."/>
            <person name="Dirks R."/>
            <person name="Jansen H."/>
            <person name="Henkel C."/>
            <person name="Chen W.J."/>
            <person name="Zahm M."/>
            <person name="Cabau C."/>
            <person name="Klopp C."/>
            <person name="Thompson A.W."/>
            <person name="Robinson-Rechavi M."/>
            <person name="Braasch I."/>
            <person name="Lecointre G."/>
            <person name="Bobe J."/>
            <person name="Postlethwait J.H."/>
            <person name="Berthelot C."/>
            <person name="Roest Crollius H."/>
            <person name="Guiguen Y."/>
        </authorList>
    </citation>
    <scope>NUCLEOTIDE SEQUENCE</scope>
    <source>
        <strain evidence="2">WJC10195</strain>
    </source>
</reference>
<proteinExistence type="predicted"/>
<dbReference type="Proteomes" id="UP001152622">
    <property type="component" value="Chromosome 8"/>
</dbReference>
<sequence>MTEQRCERQAAKRERVPSERSDRWGRGARVDLRGAGSPFRLPVSNVKRETSPREDPCHRRRQPLPL</sequence>
<feature type="compositionally biased region" description="Basic and acidic residues" evidence="1">
    <location>
        <begin position="46"/>
        <end position="57"/>
    </location>
</feature>